<name>A0AA40DQV5_9PEZI</name>
<keyword evidence="2" id="KW-1185">Reference proteome</keyword>
<dbReference type="RefSeq" id="XP_060294112.1">
    <property type="nucleotide sequence ID" value="XM_060440076.1"/>
</dbReference>
<accession>A0AA40DQV5</accession>
<comment type="caution">
    <text evidence="1">The sequence shown here is derived from an EMBL/GenBank/DDBJ whole genome shotgun (WGS) entry which is preliminary data.</text>
</comment>
<organism evidence="1 2">
    <name type="scientific">Lasiosphaeria miniovina</name>
    <dbReference type="NCBI Taxonomy" id="1954250"/>
    <lineage>
        <taxon>Eukaryota</taxon>
        <taxon>Fungi</taxon>
        <taxon>Dikarya</taxon>
        <taxon>Ascomycota</taxon>
        <taxon>Pezizomycotina</taxon>
        <taxon>Sordariomycetes</taxon>
        <taxon>Sordariomycetidae</taxon>
        <taxon>Sordariales</taxon>
        <taxon>Lasiosphaeriaceae</taxon>
        <taxon>Lasiosphaeria</taxon>
    </lineage>
</organism>
<proteinExistence type="predicted"/>
<dbReference type="EMBL" id="JAUIRO010000005">
    <property type="protein sequence ID" value="KAK0712789.1"/>
    <property type="molecule type" value="Genomic_DNA"/>
</dbReference>
<gene>
    <name evidence="1" type="ORF">B0T26DRAFT_677208</name>
</gene>
<dbReference type="Proteomes" id="UP001172101">
    <property type="component" value="Unassembled WGS sequence"/>
</dbReference>
<dbReference type="AlphaFoldDB" id="A0AA40DQV5"/>
<protein>
    <submittedName>
        <fullName evidence="1">Uncharacterized protein</fullName>
    </submittedName>
</protein>
<evidence type="ECO:0000313" key="2">
    <source>
        <dbReference type="Proteomes" id="UP001172101"/>
    </source>
</evidence>
<evidence type="ECO:0000313" key="1">
    <source>
        <dbReference type="EMBL" id="KAK0712789.1"/>
    </source>
</evidence>
<reference evidence="1" key="1">
    <citation type="submission" date="2023-06" db="EMBL/GenBank/DDBJ databases">
        <title>Genome-scale phylogeny and comparative genomics of the fungal order Sordariales.</title>
        <authorList>
            <consortium name="Lawrence Berkeley National Laboratory"/>
            <person name="Hensen N."/>
            <person name="Bonometti L."/>
            <person name="Westerberg I."/>
            <person name="Brannstrom I.O."/>
            <person name="Guillou S."/>
            <person name="Cros-Aarteil S."/>
            <person name="Calhoun S."/>
            <person name="Haridas S."/>
            <person name="Kuo A."/>
            <person name="Mondo S."/>
            <person name="Pangilinan J."/>
            <person name="Riley R."/>
            <person name="LaButti K."/>
            <person name="Andreopoulos B."/>
            <person name="Lipzen A."/>
            <person name="Chen C."/>
            <person name="Yanf M."/>
            <person name="Daum C."/>
            <person name="Ng V."/>
            <person name="Clum A."/>
            <person name="Steindorff A."/>
            <person name="Ohm R."/>
            <person name="Martin F."/>
            <person name="Silar P."/>
            <person name="Natvig D."/>
            <person name="Lalanne C."/>
            <person name="Gautier V."/>
            <person name="Ament-velasquez S.L."/>
            <person name="Kruys A."/>
            <person name="Hutchinson M.I."/>
            <person name="Powell A.J."/>
            <person name="Barry K."/>
            <person name="Miller A.N."/>
            <person name="Grigoriev I.V."/>
            <person name="Debuchy R."/>
            <person name="Gladieux P."/>
            <person name="Thoren M.H."/>
            <person name="Johannesson H."/>
        </authorList>
    </citation>
    <scope>NUCLEOTIDE SEQUENCE</scope>
    <source>
        <strain evidence="1">SMH2392-1A</strain>
    </source>
</reference>
<dbReference type="GeneID" id="85323346"/>
<sequence length="160" mass="18026">MVDDETLERLAKASDNAYQEMKYIGDTDAEAKMKAALKAIETMIDLLEVCEIDEIIKKAARARTVNVRDFLEHVDADGPLAESRKELVELMDKMENLVMQSCYFRDAFPDHTYVAKVAKLLRMVQSTTLFYKCESAYFPLYAGSLAARILAKADSLSLIA</sequence>